<name>A0AAE9XC93_PORGN</name>
<dbReference type="Pfam" id="PF07877">
    <property type="entry name" value="DUF1661"/>
    <property type="match status" value="1"/>
</dbReference>
<dbReference type="EMBL" id="CP116614">
    <property type="protein sequence ID" value="WCG04225.1"/>
    <property type="molecule type" value="Genomic_DNA"/>
</dbReference>
<evidence type="ECO:0000313" key="1">
    <source>
        <dbReference type="EMBL" id="WCG04225.1"/>
    </source>
</evidence>
<reference evidence="1" key="1">
    <citation type="submission" date="2023-01" db="EMBL/GenBank/DDBJ databases">
        <title>Phages are important unrecognized players in the ecology of the oral pathogen Porphyromonas gingivalis.</title>
        <authorList>
            <person name="Matrishin C.B."/>
            <person name="Kauffman K.M."/>
        </authorList>
    </citation>
    <scope>NUCLEOTIDE SEQUENCE</scope>
    <source>
        <strain evidence="1">ATCC 49417</strain>
    </source>
</reference>
<accession>A0AAE9XC93</accession>
<gene>
    <name evidence="1" type="ORF">NY151_05305</name>
</gene>
<sequence length="34" mass="4010">MFFVLARELFISRAKTKKFTRHVFRGDKPQILGA</sequence>
<dbReference type="AlphaFoldDB" id="A0AAE9XC93"/>
<protein>
    <submittedName>
        <fullName evidence="1">DUF1661 domain-containing protein</fullName>
    </submittedName>
</protein>
<dbReference type="Proteomes" id="UP001179501">
    <property type="component" value="Chromosome"/>
</dbReference>
<proteinExistence type="predicted"/>
<dbReference type="GeneID" id="96990895"/>
<dbReference type="RefSeq" id="WP_143733998.1">
    <property type="nucleotide sequence ID" value="NZ_BAABSJ010000017.1"/>
</dbReference>
<evidence type="ECO:0000313" key="2">
    <source>
        <dbReference type="Proteomes" id="UP001179501"/>
    </source>
</evidence>
<dbReference type="InterPro" id="IPR012456">
    <property type="entry name" value="DUF1661"/>
</dbReference>
<organism evidence="1 2">
    <name type="scientific">Porphyromonas gingivalis</name>
    <name type="common">Bacteroides gingivalis</name>
    <dbReference type="NCBI Taxonomy" id="837"/>
    <lineage>
        <taxon>Bacteria</taxon>
        <taxon>Pseudomonadati</taxon>
        <taxon>Bacteroidota</taxon>
        <taxon>Bacteroidia</taxon>
        <taxon>Bacteroidales</taxon>
        <taxon>Porphyromonadaceae</taxon>
        <taxon>Porphyromonas</taxon>
    </lineage>
</organism>